<protein>
    <submittedName>
        <fullName evidence="1">Uncharacterized protein</fullName>
    </submittedName>
</protein>
<proteinExistence type="predicted"/>
<sequence length="65" mass="7165">MNSLNPDFSNSKETIFLISGYTAVGASMRTIFSNSLPSIFFSQLINEENNIEILKLSLSLSFGSK</sequence>
<organism evidence="1">
    <name type="scientific">marine metagenome</name>
    <dbReference type="NCBI Taxonomy" id="408172"/>
    <lineage>
        <taxon>unclassified sequences</taxon>
        <taxon>metagenomes</taxon>
        <taxon>ecological metagenomes</taxon>
    </lineage>
</organism>
<accession>A0A381TZ63</accession>
<evidence type="ECO:0000313" key="1">
    <source>
        <dbReference type="EMBL" id="SVA20307.1"/>
    </source>
</evidence>
<dbReference type="EMBL" id="UINC01005282">
    <property type="protein sequence ID" value="SVA20307.1"/>
    <property type="molecule type" value="Genomic_DNA"/>
</dbReference>
<reference evidence="1" key="1">
    <citation type="submission" date="2018-05" db="EMBL/GenBank/DDBJ databases">
        <authorList>
            <person name="Lanie J.A."/>
            <person name="Ng W.-L."/>
            <person name="Kazmierczak K.M."/>
            <person name="Andrzejewski T.M."/>
            <person name="Davidsen T.M."/>
            <person name="Wayne K.J."/>
            <person name="Tettelin H."/>
            <person name="Glass J.I."/>
            <person name="Rusch D."/>
            <person name="Podicherti R."/>
            <person name="Tsui H.-C.T."/>
            <person name="Winkler M.E."/>
        </authorList>
    </citation>
    <scope>NUCLEOTIDE SEQUENCE</scope>
</reference>
<dbReference type="AlphaFoldDB" id="A0A381TZ63"/>
<gene>
    <name evidence="1" type="ORF">METZ01_LOCUS73161</name>
</gene>
<name>A0A381TZ63_9ZZZZ</name>